<dbReference type="CDD" id="cd05819">
    <property type="entry name" value="NHL"/>
    <property type="match status" value="1"/>
</dbReference>
<evidence type="ECO:0000256" key="2">
    <source>
        <dbReference type="PROSITE-ProRule" id="PRU00504"/>
    </source>
</evidence>
<feature type="signal peptide" evidence="3">
    <location>
        <begin position="1"/>
        <end position="17"/>
    </location>
</feature>
<keyword evidence="3" id="KW-0732">Signal</keyword>
<proteinExistence type="predicted"/>
<dbReference type="Proteomes" id="UP000580839">
    <property type="component" value="Unassembled WGS sequence"/>
</dbReference>
<feature type="non-terminal residue" evidence="4">
    <location>
        <position position="212"/>
    </location>
</feature>
<evidence type="ECO:0000256" key="1">
    <source>
        <dbReference type="ARBA" id="ARBA00022737"/>
    </source>
</evidence>
<evidence type="ECO:0008006" key="6">
    <source>
        <dbReference type="Google" id="ProtNLM"/>
    </source>
</evidence>
<dbReference type="InterPro" id="IPR011042">
    <property type="entry name" value="6-blade_b-propeller_TolB-like"/>
</dbReference>
<name>A0A849SNL3_UNCEI</name>
<feature type="chain" id="PRO_5032616783" description="6-bladed beta-propeller" evidence="3">
    <location>
        <begin position="18"/>
        <end position="212"/>
    </location>
</feature>
<comment type="caution">
    <text evidence="4">The sequence shown here is derived from an EMBL/GenBank/DDBJ whole genome shotgun (WGS) entry which is preliminary data.</text>
</comment>
<accession>A0A849SNL3</accession>
<keyword evidence="1" id="KW-0677">Repeat</keyword>
<dbReference type="InterPro" id="IPR050952">
    <property type="entry name" value="TRIM-NHL_E3_ligases"/>
</dbReference>
<dbReference type="GO" id="GO:0008270">
    <property type="term" value="F:zinc ion binding"/>
    <property type="evidence" value="ECO:0007669"/>
    <property type="project" value="UniProtKB-KW"/>
</dbReference>
<dbReference type="PANTHER" id="PTHR24104:SF25">
    <property type="entry name" value="PROTEIN LIN-41"/>
    <property type="match status" value="1"/>
</dbReference>
<dbReference type="InterPro" id="IPR001258">
    <property type="entry name" value="NHL_repeat"/>
</dbReference>
<dbReference type="PANTHER" id="PTHR24104">
    <property type="entry name" value="E3 UBIQUITIN-PROTEIN LIGASE NHLRC1-RELATED"/>
    <property type="match status" value="1"/>
</dbReference>
<dbReference type="EMBL" id="JABFRW010000098">
    <property type="protein sequence ID" value="NOT34194.1"/>
    <property type="molecule type" value="Genomic_DNA"/>
</dbReference>
<organism evidence="4 5">
    <name type="scientific">Eiseniibacteriota bacterium</name>
    <dbReference type="NCBI Taxonomy" id="2212470"/>
    <lineage>
        <taxon>Bacteria</taxon>
        <taxon>Candidatus Eiseniibacteriota</taxon>
    </lineage>
</organism>
<dbReference type="Gene3D" id="2.120.10.30">
    <property type="entry name" value="TolB, C-terminal domain"/>
    <property type="match status" value="1"/>
</dbReference>
<evidence type="ECO:0000313" key="4">
    <source>
        <dbReference type="EMBL" id="NOT34194.1"/>
    </source>
</evidence>
<sequence>MLHSCMALRLGLTLACGATLLAPRAGDSSGADPRVLAQRDSVAHADSSALAAPIVWRLREVAVIAGSGRGRGQVLEPDGIAVDPFGRVWIADAALHRVQRFDAAGIWQAELGALGSDAVQLRRPGAVARFGAAGVAVLDRENRRVLAFDLFDRPLGTLIEFDDDAIVSALGRVEPSTLAADRGGALVVVDRDGERLLAFEASGRFLRSVGGP</sequence>
<evidence type="ECO:0000313" key="5">
    <source>
        <dbReference type="Proteomes" id="UP000580839"/>
    </source>
</evidence>
<gene>
    <name evidence="4" type="ORF">HOP12_08510</name>
</gene>
<feature type="repeat" description="NHL" evidence="2">
    <location>
        <begin position="61"/>
        <end position="104"/>
    </location>
</feature>
<dbReference type="SUPFAM" id="SSF101898">
    <property type="entry name" value="NHL repeat"/>
    <property type="match status" value="1"/>
</dbReference>
<reference evidence="4 5" key="1">
    <citation type="submission" date="2020-04" db="EMBL/GenBank/DDBJ databases">
        <title>Metagenomic profiling of ammonia- and methane-oxidizing microorganisms in a Dutch drinking water treatment plant.</title>
        <authorList>
            <person name="Poghosyan L."/>
            <person name="Leucker S."/>
        </authorList>
    </citation>
    <scope>NUCLEOTIDE SEQUENCE [LARGE SCALE GENOMIC DNA]</scope>
    <source>
        <strain evidence="4">S-RSF-IL-03</strain>
    </source>
</reference>
<dbReference type="PROSITE" id="PS51125">
    <property type="entry name" value="NHL"/>
    <property type="match status" value="1"/>
</dbReference>
<protein>
    <recommendedName>
        <fullName evidence="6">6-bladed beta-propeller</fullName>
    </recommendedName>
</protein>
<evidence type="ECO:0000256" key="3">
    <source>
        <dbReference type="SAM" id="SignalP"/>
    </source>
</evidence>
<dbReference type="AlphaFoldDB" id="A0A849SNL3"/>